<feature type="signal peptide" evidence="2">
    <location>
        <begin position="1"/>
        <end position="22"/>
    </location>
</feature>
<comment type="caution">
    <text evidence="4">The sequence shown here is derived from an EMBL/GenBank/DDBJ whole genome shotgun (WGS) entry which is preliminary data.</text>
</comment>
<feature type="chain" id="PRO_5020560188" description="TPM domain-containing protein" evidence="2">
    <location>
        <begin position="23"/>
        <end position="252"/>
    </location>
</feature>
<keyword evidence="1" id="KW-0812">Transmembrane</keyword>
<accession>A0A4R2N118</accession>
<evidence type="ECO:0000256" key="2">
    <source>
        <dbReference type="SAM" id="SignalP"/>
    </source>
</evidence>
<organism evidence="4 5">
    <name type="scientific">Bisgaardia hudsonensis</name>
    <dbReference type="NCBI Taxonomy" id="109472"/>
    <lineage>
        <taxon>Bacteria</taxon>
        <taxon>Pseudomonadati</taxon>
        <taxon>Pseudomonadota</taxon>
        <taxon>Gammaproteobacteria</taxon>
        <taxon>Pasteurellales</taxon>
        <taxon>Pasteurellaceae</taxon>
        <taxon>Bisgaardia</taxon>
    </lineage>
</organism>
<dbReference type="OrthoDB" id="9810918at2"/>
<evidence type="ECO:0000313" key="5">
    <source>
        <dbReference type="Proteomes" id="UP000294841"/>
    </source>
</evidence>
<dbReference type="EMBL" id="SLXI01000002">
    <property type="protein sequence ID" value="TCP13203.1"/>
    <property type="molecule type" value="Genomic_DNA"/>
</dbReference>
<keyword evidence="1" id="KW-0472">Membrane</keyword>
<dbReference type="InterPro" id="IPR007621">
    <property type="entry name" value="TPM_dom"/>
</dbReference>
<feature type="domain" description="TPM" evidence="3">
    <location>
        <begin position="35"/>
        <end position="157"/>
    </location>
</feature>
<dbReference type="AlphaFoldDB" id="A0A4R2N118"/>
<sequence length="252" mass="27743">MIKSLKSAVIFCTIFIVSNVWAVNFPEIPSPFRYINDYTNTLSTAEINTLETKLIDYSQQTSSQIAVVLVPTVDEYEIAEYTFELADKWGIGRKKLDNGVLMLIAINDHKMFIATGRGLEGALPDAFLSQVIRNVITPEFKHNNYALGINNGLDLIISASKGEYDAYQDIAQEDWRDYLPLLIFILFIIFIVFGELRGGRTPYISQTRRSSYNHYPHHSDDDHFSGGSGFGGGSSGGFGGGSFGGGGAGGSW</sequence>
<gene>
    <name evidence="4" type="ORF">EV697_10274</name>
</gene>
<dbReference type="Pfam" id="PF04536">
    <property type="entry name" value="TPM_phosphatase"/>
    <property type="match status" value="1"/>
</dbReference>
<dbReference type="PANTHER" id="PTHR30373">
    <property type="entry name" value="UPF0603 PROTEIN YGCG"/>
    <property type="match status" value="1"/>
</dbReference>
<keyword evidence="5" id="KW-1185">Reference proteome</keyword>
<keyword evidence="1" id="KW-1133">Transmembrane helix</keyword>
<keyword evidence="2" id="KW-0732">Signal</keyword>
<evidence type="ECO:0000259" key="3">
    <source>
        <dbReference type="Pfam" id="PF04536"/>
    </source>
</evidence>
<protein>
    <recommendedName>
        <fullName evidence="3">TPM domain-containing protein</fullName>
    </recommendedName>
</protein>
<dbReference type="Proteomes" id="UP000294841">
    <property type="component" value="Unassembled WGS sequence"/>
</dbReference>
<dbReference type="PANTHER" id="PTHR30373:SF2">
    <property type="entry name" value="UPF0603 PROTEIN YGCG"/>
    <property type="match status" value="1"/>
</dbReference>
<dbReference type="Gene3D" id="3.10.310.50">
    <property type="match status" value="1"/>
</dbReference>
<feature type="transmembrane region" description="Helical" evidence="1">
    <location>
        <begin position="178"/>
        <end position="196"/>
    </location>
</feature>
<name>A0A4R2N118_9PAST</name>
<dbReference type="RefSeq" id="WP_132022496.1">
    <property type="nucleotide sequence ID" value="NZ_CP016605.1"/>
</dbReference>
<reference evidence="4 5" key="1">
    <citation type="submission" date="2019-03" db="EMBL/GenBank/DDBJ databases">
        <title>Genomic Encyclopedia of Type Strains, Phase IV (KMG-IV): sequencing the most valuable type-strain genomes for metagenomic binning, comparative biology and taxonomic classification.</title>
        <authorList>
            <person name="Goeker M."/>
        </authorList>
    </citation>
    <scope>NUCLEOTIDE SEQUENCE [LARGE SCALE GENOMIC DNA]</scope>
    <source>
        <strain evidence="4 5">DSM 28231</strain>
    </source>
</reference>
<evidence type="ECO:0000313" key="4">
    <source>
        <dbReference type="EMBL" id="TCP13203.1"/>
    </source>
</evidence>
<proteinExistence type="predicted"/>
<evidence type="ECO:0000256" key="1">
    <source>
        <dbReference type="SAM" id="Phobius"/>
    </source>
</evidence>